<comment type="subcellular location">
    <subcellularLocation>
        <location evidence="1">Periplasm</location>
    </subcellularLocation>
</comment>
<reference evidence="4 5" key="1">
    <citation type="submission" date="2006-02" db="EMBL/GenBank/DDBJ databases">
        <authorList>
            <person name="Pinhassi J."/>
            <person name="Pedros-Alio C."/>
            <person name="Ferriera S."/>
            <person name="Johnson J."/>
            <person name="Kravitz S."/>
            <person name="Halpern A."/>
            <person name="Remington K."/>
            <person name="Beeson K."/>
            <person name="Tran B."/>
            <person name="Rogers Y.-H."/>
            <person name="Friedman R."/>
            <person name="Venter J.C."/>
        </authorList>
    </citation>
    <scope>NUCLEOTIDE SEQUENCE [LARGE SCALE GENOMIC DNA]</scope>
    <source>
        <strain evidence="4 5">MED297</strain>
    </source>
</reference>
<dbReference type="InterPro" id="IPR006059">
    <property type="entry name" value="SBP"/>
</dbReference>
<name>A4BCC6_9GAMM</name>
<comment type="caution">
    <text evidence="4">The sequence shown here is derived from an EMBL/GenBank/DDBJ whole genome shotgun (WGS) entry which is preliminary data.</text>
</comment>
<accession>A4BCC6</accession>
<gene>
    <name evidence="4" type="ORF">MED297_13252</name>
</gene>
<dbReference type="STRING" id="314283.MED297_13252"/>
<comment type="similarity">
    <text evidence="2">Belongs to the bacterial solute-binding protein 1 family.</text>
</comment>
<evidence type="ECO:0000256" key="3">
    <source>
        <dbReference type="SAM" id="SignalP"/>
    </source>
</evidence>
<dbReference type="HOGENOM" id="CLU_031285_12_0_6"/>
<keyword evidence="3" id="KW-0732">Signal</keyword>
<dbReference type="PANTHER" id="PTHR43649">
    <property type="entry name" value="ARABINOSE-BINDING PROTEIN-RELATED"/>
    <property type="match status" value="1"/>
</dbReference>
<evidence type="ECO:0000256" key="1">
    <source>
        <dbReference type="ARBA" id="ARBA00004418"/>
    </source>
</evidence>
<dbReference type="AlphaFoldDB" id="A4BCC6"/>
<dbReference type="SUPFAM" id="SSF53850">
    <property type="entry name" value="Periplasmic binding protein-like II"/>
    <property type="match status" value="1"/>
</dbReference>
<dbReference type="RefSeq" id="WP_008042523.1">
    <property type="nucleotide sequence ID" value="NZ_CH724149.1"/>
</dbReference>
<dbReference type="EMBL" id="AAOE01000005">
    <property type="protein sequence ID" value="EAR10192.1"/>
    <property type="molecule type" value="Genomic_DNA"/>
</dbReference>
<evidence type="ECO:0000313" key="5">
    <source>
        <dbReference type="Proteomes" id="UP000005953"/>
    </source>
</evidence>
<feature type="chain" id="PRO_5002666391" evidence="3">
    <location>
        <begin position="25"/>
        <end position="418"/>
    </location>
</feature>
<dbReference type="Pfam" id="PF01547">
    <property type="entry name" value="SBP_bac_1"/>
    <property type="match status" value="1"/>
</dbReference>
<dbReference type="InterPro" id="IPR050490">
    <property type="entry name" value="Bact_solute-bd_prot1"/>
</dbReference>
<evidence type="ECO:0000256" key="2">
    <source>
        <dbReference type="ARBA" id="ARBA00008520"/>
    </source>
</evidence>
<dbReference type="OrthoDB" id="2509690at2"/>
<dbReference type="PANTHER" id="PTHR43649:SF14">
    <property type="entry name" value="BLR3389 PROTEIN"/>
    <property type="match status" value="1"/>
</dbReference>
<dbReference type="GO" id="GO:0042597">
    <property type="term" value="C:periplasmic space"/>
    <property type="evidence" value="ECO:0007669"/>
    <property type="project" value="UniProtKB-SubCell"/>
</dbReference>
<dbReference type="Proteomes" id="UP000005953">
    <property type="component" value="Unassembled WGS sequence"/>
</dbReference>
<organism evidence="4 5">
    <name type="scientific">Reinekea blandensis MED297</name>
    <dbReference type="NCBI Taxonomy" id="314283"/>
    <lineage>
        <taxon>Bacteria</taxon>
        <taxon>Pseudomonadati</taxon>
        <taxon>Pseudomonadota</taxon>
        <taxon>Gammaproteobacteria</taxon>
        <taxon>Oceanospirillales</taxon>
        <taxon>Saccharospirillaceae</taxon>
        <taxon>Reinekea</taxon>
    </lineage>
</organism>
<protein>
    <submittedName>
        <fullName evidence="4">ABC transporter, substrate binding protein (Sugar)</fullName>
    </submittedName>
</protein>
<sequence length="418" mass="45237">MKLIRKATGLALAASVVLSGYAMAETVTMLHEENKPEQQALWDTFAEEFESMNPGITIEQQYMENEQFKAKLPTLLQSDSRPNIFYSWGGGNFAARAENGLLDDVTAKSAELKDILSAGGLSAFSHDGKIYGVPYTLAQVGFWYNKALFEQAGVSGDDIQTWDDFLVAVKKLKTAGITPITLGAADKWPVHFYWTYLAMRTGGMETFNAARAGDVSWDNPDYVRAGELFAELVELDPFQPGYAAATYGDASGRFGDQVAAMHLMGDWEMTVQKDNAADKVGVPLDQLGFFSFPSVEGGKGKGSDTLGGVNGFAFAKDGGTDAAVKWMTYFLDAPQQERLAEAGVIIPVAKGAESAVKDSFRKAIAANIAAAEWHQVFWDQALGSDVGGTINDFSALLATGDATPKEAVEMLQEAWDFR</sequence>
<evidence type="ECO:0000313" key="4">
    <source>
        <dbReference type="EMBL" id="EAR10192.1"/>
    </source>
</evidence>
<proteinExistence type="inferred from homology"/>
<feature type="signal peptide" evidence="3">
    <location>
        <begin position="1"/>
        <end position="24"/>
    </location>
</feature>
<keyword evidence="5" id="KW-1185">Reference proteome</keyword>
<dbReference type="Gene3D" id="3.40.190.10">
    <property type="entry name" value="Periplasmic binding protein-like II"/>
    <property type="match status" value="2"/>
</dbReference>